<keyword evidence="1" id="KW-0175">Coiled coil</keyword>
<evidence type="ECO:0000313" key="3">
    <source>
        <dbReference type="EMBL" id="BCS83359.1"/>
    </source>
</evidence>
<dbReference type="EMBL" id="AP024483">
    <property type="protein sequence ID" value="BCS83359.1"/>
    <property type="molecule type" value="Genomic_DNA"/>
</dbReference>
<dbReference type="RefSeq" id="YP_010841967.1">
    <property type="nucleotide sequence ID" value="NC_079139.1"/>
</dbReference>
<proteinExistence type="predicted"/>
<feature type="region of interest" description="Disordered" evidence="2">
    <location>
        <begin position="39"/>
        <end position="71"/>
    </location>
</feature>
<evidence type="ECO:0000256" key="2">
    <source>
        <dbReference type="SAM" id="MobiDB-lite"/>
    </source>
</evidence>
<reference evidence="3 4" key="1">
    <citation type="submission" date="2021-02" db="EMBL/GenBank/DDBJ databases">
        <title>Cotonvirus japonicus, which uses Golgi apparatus of host cells for its virion factory, phylogenetically links tailed tupanvirus and icosahedral mimivirus.</title>
        <authorList>
            <person name="Takahashi H."/>
            <person name="Fukaya S."/>
            <person name="Song C."/>
            <person name="Murata K."/>
            <person name="Takemura M."/>
        </authorList>
    </citation>
    <scope>NUCLEOTIDE SEQUENCE [LARGE SCALE GENOMIC DNA]</scope>
</reference>
<keyword evidence="4" id="KW-1185">Reference proteome</keyword>
<name>A0ABM7NTA5_9VIRU</name>
<dbReference type="GeneID" id="80558564"/>
<accession>A0ABM7NTA5</accession>
<evidence type="ECO:0000313" key="4">
    <source>
        <dbReference type="Proteomes" id="UP001321479"/>
    </source>
</evidence>
<sequence length="452" mass="51961">MSSNDNNLTKEEYIIEEIGDDIDHNMIHAANNEILSDQNLCSDSDNLSESNGSDSEGGDSESGPANEQYSSNEILPTISEEMSEENDNINNNDVNDINDINDINKDINSSGDNNYIKNIFDNRNIFAQKNIFENMKNMSDSDAKNNDLEDHDTNEILIQNQPQKLERKKRIPKKILDNQIKYLETIEKQNRMTGKKNKSNIIDTKNAQNLSNIKSTNTFTKTPGTRRVMIAGKIRYLPIKTEETIKPVITIVPEPIPEIVDDLDHNKKLKSDIKPDVKPDIKSDIELNKPEIKHDPENRVKRIPTGIAKNMEKYNLKMEKERSMSNTNKKNIRTKKIPSKYARHIENDIKRQSVKNVKNFSDLRRIKAIQNLEPEIGIDTNKASILELRKLRVDQRKREQAEHRKKLEENKKESAVQEILNSGMSRFSKMVAIKNLSVNSRNRKNISKNITT</sequence>
<evidence type="ECO:0000256" key="1">
    <source>
        <dbReference type="SAM" id="Coils"/>
    </source>
</evidence>
<organism evidence="3 4">
    <name type="scientific">Cotonvirus japonicus</name>
    <dbReference type="NCBI Taxonomy" id="2811091"/>
    <lineage>
        <taxon>Viruses</taxon>
        <taxon>Varidnaviria</taxon>
        <taxon>Bamfordvirae</taxon>
        <taxon>Nucleocytoviricota</taxon>
        <taxon>Megaviricetes</taxon>
        <taxon>Imitervirales</taxon>
        <taxon>Mimiviridae</taxon>
        <taxon>Megamimivirinae</taxon>
        <taxon>Cotonvirus</taxon>
        <taxon>Cotonvirus japonicum</taxon>
    </lineage>
</organism>
<protein>
    <submittedName>
        <fullName evidence="3">Uncharacterized protein</fullName>
    </submittedName>
</protein>
<dbReference type="Proteomes" id="UP001321479">
    <property type="component" value="Segment"/>
</dbReference>
<feature type="compositionally biased region" description="Low complexity" evidence="2">
    <location>
        <begin position="42"/>
        <end position="54"/>
    </location>
</feature>
<feature type="coiled-coil region" evidence="1">
    <location>
        <begin position="391"/>
        <end position="418"/>
    </location>
</feature>